<keyword evidence="9 15" id="KW-0067">ATP-binding</keyword>
<dbReference type="AlphaFoldDB" id="A0A3Q8S7J9"/>
<dbReference type="InterPro" id="IPR045864">
    <property type="entry name" value="aa-tRNA-synth_II/BPL/LPL"/>
</dbReference>
<dbReference type="SUPFAM" id="SSF56037">
    <property type="entry name" value="PheT/TilS domain"/>
    <property type="match status" value="1"/>
</dbReference>
<evidence type="ECO:0000256" key="5">
    <source>
        <dbReference type="ARBA" id="ARBA00022555"/>
    </source>
</evidence>
<comment type="subunit">
    <text evidence="3 15">Tetramer of two alpha and two beta subunits.</text>
</comment>
<keyword evidence="8 15" id="KW-0547">Nucleotide-binding</keyword>
<dbReference type="InterPro" id="IPR036690">
    <property type="entry name" value="Fdx_antiC-bd_sf"/>
</dbReference>
<keyword evidence="12 15" id="KW-0648">Protein biosynthesis</keyword>
<keyword evidence="10 15" id="KW-0460">Magnesium</keyword>
<keyword evidence="4 15" id="KW-0963">Cytoplasm</keyword>
<feature type="binding site" evidence="15">
    <location>
        <position position="462"/>
    </location>
    <ligand>
        <name>Mg(2+)</name>
        <dbReference type="ChEBI" id="CHEBI:18420"/>
        <note>shared with alpha subunit</note>
    </ligand>
</feature>
<keyword evidence="21" id="KW-1185">Reference proteome</keyword>
<dbReference type="InterPro" id="IPR002547">
    <property type="entry name" value="tRNA-bd_dom"/>
</dbReference>
<evidence type="ECO:0000256" key="7">
    <source>
        <dbReference type="ARBA" id="ARBA00022723"/>
    </source>
</evidence>
<dbReference type="HAMAP" id="MF_00283">
    <property type="entry name" value="Phe_tRNA_synth_beta1"/>
    <property type="match status" value="1"/>
</dbReference>
<dbReference type="Pfam" id="PF03484">
    <property type="entry name" value="B5"/>
    <property type="match status" value="1"/>
</dbReference>
<evidence type="ECO:0000256" key="11">
    <source>
        <dbReference type="ARBA" id="ARBA00022884"/>
    </source>
</evidence>
<feature type="domain" description="B5" evidence="19">
    <location>
        <begin position="403"/>
        <end position="478"/>
    </location>
</feature>
<dbReference type="PANTHER" id="PTHR10947:SF0">
    <property type="entry name" value="PHENYLALANINE--TRNA LIGASE BETA SUBUNIT"/>
    <property type="match status" value="1"/>
</dbReference>
<dbReference type="InterPro" id="IPR005147">
    <property type="entry name" value="tRNA_synthase_B5-dom"/>
</dbReference>
<dbReference type="InterPro" id="IPR012340">
    <property type="entry name" value="NA-bd_OB-fold"/>
</dbReference>
<dbReference type="CDD" id="cd02796">
    <property type="entry name" value="tRNA_bind_bactPheRS"/>
    <property type="match status" value="1"/>
</dbReference>
<dbReference type="Gene3D" id="3.30.930.10">
    <property type="entry name" value="Bira Bifunctional Protein, Domain 2"/>
    <property type="match status" value="1"/>
</dbReference>
<dbReference type="GO" id="GO:0000287">
    <property type="term" value="F:magnesium ion binding"/>
    <property type="evidence" value="ECO:0007669"/>
    <property type="project" value="UniProtKB-UniRule"/>
</dbReference>
<dbReference type="EC" id="6.1.1.20" evidence="15"/>
<dbReference type="SMART" id="SM00873">
    <property type="entry name" value="B3_4"/>
    <property type="match status" value="1"/>
</dbReference>
<keyword evidence="7 15" id="KW-0479">Metal-binding</keyword>
<dbReference type="Pfam" id="PF03147">
    <property type="entry name" value="FDX-ACB"/>
    <property type="match status" value="1"/>
</dbReference>
<sequence length="791" mass="87532">MLVSRKLLNRYVDIADIDTLTLADTLTNAGLEVEGIEPLIHGTNLTVGHVLECVPHEDSDHLNVCQVDLGDRVEQIVCGASNIKTGLNVCVAQVGAVLPGDFNIKASKVRGVESNGMICSLNELGVAEKFQTEEQKTGIVVLPKAEPGSNPAVALGLDDEILDISQTPNRSDFMSIISIAHEVSALFGRKLTLPQFEGVANIGSETKLQIQSYTEKSPLFLGKVIGNVTIGTSPSWIREALIGSGIKPINNVVDISNLVMLETGHPMHFYDIDFLSHQNLSVHDDFEGTVEALDGQMYKLEKNDLVIMNGEVPVGIAGIMGLGNSMIQPNSKGLVIEVARFNHVSVRKTATRLGLSSESSTRYTKPMDNNASKQAMDRAVQLLIEYADATNIEETVQWGALDSTPVEVSITVDRINQYLGTSLEEAVIMDVFERLNFKPRHVEGMITCTIPSYRKDISIEEDLIEEVIRIVGYDVMDETLPLMDLTLGNLNNQQLKTRMIEDVLLGFGADQILSYTLVDEAKTVGSESLGTPIRLANPISDKRAFLRTHLLPSMVEVLAYNNAHKISDVLFFEQSSVYAEGVKSNRLGIIGQGSLFNKNWTKTEIPLDFFTLKGMAMELFDKLGFSEKRFQFKQSGFDDTKFHPFKSAEILFDRKHLGVIGQLHPTYAKEHDLKDPIYLEIDLDSLLGQKAGAIKATSVAKYPIMTRDLAILCDNNLSVSDLIQSIEKVSRKYLVDLNVFDVFTSEKLGDKKSIAFQLSFGQDRTLEVEEINDIMEAVVEELKKRFNVEVR</sequence>
<evidence type="ECO:0000259" key="17">
    <source>
        <dbReference type="PROSITE" id="PS50886"/>
    </source>
</evidence>
<dbReference type="Pfam" id="PF03483">
    <property type="entry name" value="B3_4"/>
    <property type="match status" value="1"/>
</dbReference>
<dbReference type="NCBIfam" id="NF045760">
    <property type="entry name" value="YtpR"/>
    <property type="match status" value="1"/>
</dbReference>
<dbReference type="PROSITE" id="PS51447">
    <property type="entry name" value="FDX_ACB"/>
    <property type="match status" value="1"/>
</dbReference>
<dbReference type="RefSeq" id="WP_125164444.1">
    <property type="nucleotide sequence ID" value="NZ_CP034234.1"/>
</dbReference>
<feature type="binding site" evidence="15">
    <location>
        <position position="456"/>
    </location>
    <ligand>
        <name>Mg(2+)</name>
        <dbReference type="ChEBI" id="CHEBI:18420"/>
        <note>shared with alpha subunit</note>
    </ligand>
</feature>
<protein>
    <recommendedName>
        <fullName evidence="15">Phenylalanine--tRNA ligase beta subunit</fullName>
        <ecNumber evidence="15">6.1.1.20</ecNumber>
    </recommendedName>
    <alternativeName>
        <fullName evidence="15">Phenylalanyl-tRNA synthetase beta subunit</fullName>
        <shortName evidence="15">PheRS</shortName>
    </alternativeName>
</protein>
<dbReference type="InterPro" id="IPR004532">
    <property type="entry name" value="Phe-tRNA-ligase_IIc_bsu_bact"/>
</dbReference>
<evidence type="ECO:0000256" key="15">
    <source>
        <dbReference type="HAMAP-Rule" id="MF_00283"/>
    </source>
</evidence>
<dbReference type="InterPro" id="IPR041616">
    <property type="entry name" value="PheRS_beta_core"/>
</dbReference>
<feature type="domain" description="TRNA-binding" evidence="17">
    <location>
        <begin position="39"/>
        <end position="152"/>
    </location>
</feature>
<dbReference type="SUPFAM" id="SSF46955">
    <property type="entry name" value="Putative DNA-binding domain"/>
    <property type="match status" value="1"/>
</dbReference>
<comment type="subcellular location">
    <subcellularLocation>
        <location evidence="1 15">Cytoplasm</location>
    </subcellularLocation>
</comment>
<comment type="cofactor">
    <cofactor evidence="15">
        <name>Mg(2+)</name>
        <dbReference type="ChEBI" id="CHEBI:18420"/>
    </cofactor>
    <text evidence="15">Binds 2 magnesium ions per tetramer.</text>
</comment>
<evidence type="ECO:0000256" key="10">
    <source>
        <dbReference type="ARBA" id="ARBA00022842"/>
    </source>
</evidence>
<dbReference type="Pfam" id="PF01588">
    <property type="entry name" value="tRNA_bind"/>
    <property type="match status" value="1"/>
</dbReference>
<organism evidence="20 21">
    <name type="scientific">Erysipelothrix piscisicarius</name>
    <dbReference type="NCBI Taxonomy" id="2485784"/>
    <lineage>
        <taxon>Bacteria</taxon>
        <taxon>Bacillati</taxon>
        <taxon>Bacillota</taxon>
        <taxon>Erysipelotrichia</taxon>
        <taxon>Erysipelotrichales</taxon>
        <taxon>Erysipelotrichaceae</taxon>
        <taxon>Erysipelothrix</taxon>
    </lineage>
</organism>
<dbReference type="InterPro" id="IPR005121">
    <property type="entry name" value="Fdx_antiC-bd"/>
</dbReference>
<dbReference type="CDD" id="cd00769">
    <property type="entry name" value="PheRS_beta_core"/>
    <property type="match status" value="1"/>
</dbReference>
<dbReference type="KEGG" id="eri:EEI45_05455"/>
<dbReference type="Gene3D" id="3.30.56.10">
    <property type="match status" value="2"/>
</dbReference>
<dbReference type="GO" id="GO:0016740">
    <property type="term" value="F:transferase activity"/>
    <property type="evidence" value="ECO:0007669"/>
    <property type="project" value="UniProtKB-ARBA"/>
</dbReference>
<dbReference type="Gene3D" id="3.30.70.380">
    <property type="entry name" value="Ferrodoxin-fold anticodon-binding domain"/>
    <property type="match status" value="1"/>
</dbReference>
<dbReference type="GO" id="GO:0140096">
    <property type="term" value="F:catalytic activity, acting on a protein"/>
    <property type="evidence" value="ECO:0007669"/>
    <property type="project" value="UniProtKB-ARBA"/>
</dbReference>
<dbReference type="GO" id="GO:0006432">
    <property type="term" value="P:phenylalanyl-tRNA aminoacylation"/>
    <property type="evidence" value="ECO:0007669"/>
    <property type="project" value="UniProtKB-UniRule"/>
</dbReference>
<comment type="catalytic activity">
    <reaction evidence="14 15">
        <text>tRNA(Phe) + L-phenylalanine + ATP = L-phenylalanyl-tRNA(Phe) + AMP + diphosphate + H(+)</text>
        <dbReference type="Rhea" id="RHEA:19413"/>
        <dbReference type="Rhea" id="RHEA-COMP:9668"/>
        <dbReference type="Rhea" id="RHEA-COMP:9699"/>
        <dbReference type="ChEBI" id="CHEBI:15378"/>
        <dbReference type="ChEBI" id="CHEBI:30616"/>
        <dbReference type="ChEBI" id="CHEBI:33019"/>
        <dbReference type="ChEBI" id="CHEBI:58095"/>
        <dbReference type="ChEBI" id="CHEBI:78442"/>
        <dbReference type="ChEBI" id="CHEBI:78531"/>
        <dbReference type="ChEBI" id="CHEBI:456215"/>
        <dbReference type="EC" id="6.1.1.20"/>
    </reaction>
</comment>
<dbReference type="InterPro" id="IPR020825">
    <property type="entry name" value="Phe-tRNA_synthase-like_B3/B4"/>
</dbReference>
<comment type="similarity">
    <text evidence="2 15">Belongs to the phenylalanyl-tRNA synthetase beta subunit family. Type 1 subfamily.</text>
</comment>
<keyword evidence="11 16" id="KW-0694">RNA-binding</keyword>
<evidence type="ECO:0000259" key="19">
    <source>
        <dbReference type="PROSITE" id="PS51483"/>
    </source>
</evidence>
<dbReference type="InterPro" id="IPR045060">
    <property type="entry name" value="Phe-tRNA-ligase_IIc_bsu"/>
</dbReference>
<dbReference type="PANTHER" id="PTHR10947">
    <property type="entry name" value="PHENYLALANYL-TRNA SYNTHETASE BETA CHAIN AND LEUCINE-RICH REPEAT-CONTAINING PROTEIN 47"/>
    <property type="match status" value="1"/>
</dbReference>
<dbReference type="SUPFAM" id="SSF55681">
    <property type="entry name" value="Class II aaRS and biotin synthetases"/>
    <property type="match status" value="1"/>
</dbReference>
<proteinExistence type="inferred from homology"/>
<evidence type="ECO:0000256" key="2">
    <source>
        <dbReference type="ARBA" id="ARBA00008653"/>
    </source>
</evidence>
<evidence type="ECO:0000256" key="1">
    <source>
        <dbReference type="ARBA" id="ARBA00004496"/>
    </source>
</evidence>
<gene>
    <name evidence="15 20" type="primary">pheT</name>
    <name evidence="20" type="ORF">EEI45_05455</name>
</gene>
<reference evidence="20 21" key="1">
    <citation type="journal article" date="2020" name="Int. J. Syst. Evol. Microbiol.">
        <title>Description of Erysipelothrix piscisicarius sp. nov., an emergent fish pathogen, and assessment of virulence using a tiger barb (Puntigrus tetrazona) infection model.</title>
        <authorList>
            <person name="Pomaranski E.K."/>
            <person name="Griffin M.J."/>
            <person name="Camus A.C."/>
            <person name="Armwood A.R."/>
            <person name="Shelley J."/>
            <person name="Waldbieser G.C."/>
            <person name="LaFrentz B.R."/>
            <person name="Garcia J.C."/>
            <person name="Yanong R."/>
            <person name="Soto E."/>
        </authorList>
    </citation>
    <scope>NUCLEOTIDE SEQUENCE [LARGE SCALE GENOMIC DNA]</scope>
    <source>
        <strain evidence="20 21">15TAL0474</strain>
    </source>
</reference>
<dbReference type="GO" id="GO:0000049">
    <property type="term" value="F:tRNA binding"/>
    <property type="evidence" value="ECO:0007669"/>
    <property type="project" value="UniProtKB-UniRule"/>
</dbReference>
<dbReference type="Pfam" id="PF17759">
    <property type="entry name" value="tRNA_synthFbeta"/>
    <property type="match status" value="1"/>
</dbReference>
<evidence type="ECO:0000256" key="14">
    <source>
        <dbReference type="ARBA" id="ARBA00049255"/>
    </source>
</evidence>
<evidence type="ECO:0000256" key="8">
    <source>
        <dbReference type="ARBA" id="ARBA00022741"/>
    </source>
</evidence>
<name>A0A3Q8S7J9_9FIRM</name>
<feature type="binding site" evidence="15">
    <location>
        <position position="466"/>
    </location>
    <ligand>
        <name>Mg(2+)</name>
        <dbReference type="ChEBI" id="CHEBI:18420"/>
        <note>shared with alpha subunit</note>
    </ligand>
</feature>
<dbReference type="Gene3D" id="2.40.50.140">
    <property type="entry name" value="Nucleic acid-binding proteins"/>
    <property type="match status" value="1"/>
</dbReference>
<accession>A0A3Q8S7J9</accession>
<dbReference type="SUPFAM" id="SSF50249">
    <property type="entry name" value="Nucleic acid-binding proteins"/>
    <property type="match status" value="1"/>
</dbReference>
<evidence type="ECO:0000256" key="13">
    <source>
        <dbReference type="ARBA" id="ARBA00023146"/>
    </source>
</evidence>
<dbReference type="SUPFAM" id="SSF54991">
    <property type="entry name" value="Anticodon-binding domain of PheRS"/>
    <property type="match status" value="1"/>
</dbReference>
<evidence type="ECO:0000256" key="6">
    <source>
        <dbReference type="ARBA" id="ARBA00022598"/>
    </source>
</evidence>
<dbReference type="Proteomes" id="UP000278804">
    <property type="component" value="Chromosome"/>
</dbReference>
<dbReference type="InterPro" id="IPR033714">
    <property type="entry name" value="tRNA_bind_bactPheRS"/>
</dbReference>
<dbReference type="EMBL" id="CP034234">
    <property type="protein sequence ID" value="AZK44266.1"/>
    <property type="molecule type" value="Genomic_DNA"/>
</dbReference>
<dbReference type="Gene3D" id="3.50.40.10">
    <property type="entry name" value="Phenylalanyl-trna Synthetase, Chain B, domain 3"/>
    <property type="match status" value="1"/>
</dbReference>
<dbReference type="GO" id="GO:0004826">
    <property type="term" value="F:phenylalanine-tRNA ligase activity"/>
    <property type="evidence" value="ECO:0007669"/>
    <property type="project" value="UniProtKB-UniRule"/>
</dbReference>
<evidence type="ECO:0000313" key="20">
    <source>
        <dbReference type="EMBL" id="AZK44266.1"/>
    </source>
</evidence>
<keyword evidence="13 15" id="KW-0030">Aminoacyl-tRNA synthetase</keyword>
<evidence type="ECO:0000259" key="18">
    <source>
        <dbReference type="PROSITE" id="PS51447"/>
    </source>
</evidence>
<dbReference type="InterPro" id="IPR005146">
    <property type="entry name" value="B3/B4_tRNA-bd"/>
</dbReference>
<keyword evidence="6 15" id="KW-0436">Ligase</keyword>
<dbReference type="GO" id="GO:0005524">
    <property type="term" value="F:ATP binding"/>
    <property type="evidence" value="ECO:0007669"/>
    <property type="project" value="UniProtKB-UniRule"/>
</dbReference>
<evidence type="ECO:0000256" key="4">
    <source>
        <dbReference type="ARBA" id="ARBA00022490"/>
    </source>
</evidence>
<feature type="binding site" evidence="15">
    <location>
        <position position="465"/>
    </location>
    <ligand>
        <name>Mg(2+)</name>
        <dbReference type="ChEBI" id="CHEBI:18420"/>
        <note>shared with alpha subunit</note>
    </ligand>
</feature>
<evidence type="ECO:0000256" key="9">
    <source>
        <dbReference type="ARBA" id="ARBA00022840"/>
    </source>
</evidence>
<dbReference type="SMART" id="SM00896">
    <property type="entry name" value="FDX-ACB"/>
    <property type="match status" value="1"/>
</dbReference>
<dbReference type="PROSITE" id="PS50886">
    <property type="entry name" value="TRBD"/>
    <property type="match status" value="1"/>
</dbReference>
<dbReference type="NCBIfam" id="TIGR00472">
    <property type="entry name" value="pheT_bact"/>
    <property type="match status" value="1"/>
</dbReference>
<dbReference type="InterPro" id="IPR009061">
    <property type="entry name" value="DNA-bd_dom_put_sf"/>
</dbReference>
<evidence type="ECO:0000256" key="16">
    <source>
        <dbReference type="PROSITE-ProRule" id="PRU00209"/>
    </source>
</evidence>
<keyword evidence="5 16" id="KW-0820">tRNA-binding</keyword>
<dbReference type="PROSITE" id="PS51483">
    <property type="entry name" value="B5"/>
    <property type="match status" value="1"/>
</dbReference>
<dbReference type="GO" id="GO:0009328">
    <property type="term" value="C:phenylalanine-tRNA ligase complex"/>
    <property type="evidence" value="ECO:0007669"/>
    <property type="project" value="TreeGrafter"/>
</dbReference>
<evidence type="ECO:0000256" key="12">
    <source>
        <dbReference type="ARBA" id="ARBA00022917"/>
    </source>
</evidence>
<feature type="domain" description="FDX-ACB" evidence="18">
    <location>
        <begin position="700"/>
        <end position="791"/>
    </location>
</feature>
<evidence type="ECO:0000313" key="21">
    <source>
        <dbReference type="Proteomes" id="UP000278804"/>
    </source>
</evidence>
<evidence type="ECO:0000256" key="3">
    <source>
        <dbReference type="ARBA" id="ARBA00011209"/>
    </source>
</evidence>
<dbReference type="FunFam" id="2.40.50.140:FF:000045">
    <property type="entry name" value="Phenylalanine--tRNA ligase beta subunit"/>
    <property type="match status" value="1"/>
</dbReference>
<dbReference type="SMART" id="SM00874">
    <property type="entry name" value="B5"/>
    <property type="match status" value="1"/>
</dbReference>